<dbReference type="InParanoid" id="A0A482WLG4"/>
<dbReference type="EMBL" id="QKKF02031977">
    <property type="protein sequence ID" value="RZF34308.1"/>
    <property type="molecule type" value="Genomic_DNA"/>
</dbReference>
<accession>A0A482WLG4</accession>
<evidence type="ECO:0000313" key="2">
    <source>
        <dbReference type="Proteomes" id="UP000291343"/>
    </source>
</evidence>
<protein>
    <submittedName>
        <fullName evidence="1">Uncharacterized protein</fullName>
    </submittedName>
</protein>
<dbReference type="OrthoDB" id="2985014at2759"/>
<keyword evidence="2" id="KW-1185">Reference proteome</keyword>
<organism evidence="1 2">
    <name type="scientific">Laodelphax striatellus</name>
    <name type="common">Small brown planthopper</name>
    <name type="synonym">Delphax striatella</name>
    <dbReference type="NCBI Taxonomy" id="195883"/>
    <lineage>
        <taxon>Eukaryota</taxon>
        <taxon>Metazoa</taxon>
        <taxon>Ecdysozoa</taxon>
        <taxon>Arthropoda</taxon>
        <taxon>Hexapoda</taxon>
        <taxon>Insecta</taxon>
        <taxon>Pterygota</taxon>
        <taxon>Neoptera</taxon>
        <taxon>Paraneoptera</taxon>
        <taxon>Hemiptera</taxon>
        <taxon>Auchenorrhyncha</taxon>
        <taxon>Fulgoroidea</taxon>
        <taxon>Delphacidae</taxon>
        <taxon>Criomorphinae</taxon>
        <taxon>Laodelphax</taxon>
    </lineage>
</organism>
<dbReference type="Proteomes" id="UP000291343">
    <property type="component" value="Unassembled WGS sequence"/>
</dbReference>
<sequence length="113" mass="12834">MKQRYVLGIMGFLALANGYIQRFCLSLAITEMVNVHHKGKIDPNSCPYDNAEMSANFTKKYLSNIFIFKFIIKYVHYQFDKTRIFLNSPNGHGKSDNTLGRCAAGSEERAVCT</sequence>
<evidence type="ECO:0000313" key="1">
    <source>
        <dbReference type="EMBL" id="RZF34308.1"/>
    </source>
</evidence>
<comment type="caution">
    <text evidence="1">The sequence shown here is derived from an EMBL/GenBank/DDBJ whole genome shotgun (WGS) entry which is preliminary data.</text>
</comment>
<name>A0A482WLG4_LAOST</name>
<gene>
    <name evidence="1" type="ORF">LSTR_LSTR016362</name>
</gene>
<proteinExistence type="predicted"/>
<dbReference type="AlphaFoldDB" id="A0A482WLG4"/>
<dbReference type="STRING" id="195883.A0A482WLG4"/>
<reference evidence="1 2" key="1">
    <citation type="journal article" date="2017" name="Gigascience">
        <title>Genome sequence of the small brown planthopper, Laodelphax striatellus.</title>
        <authorList>
            <person name="Zhu J."/>
            <person name="Jiang F."/>
            <person name="Wang X."/>
            <person name="Yang P."/>
            <person name="Bao Y."/>
            <person name="Zhao W."/>
            <person name="Wang W."/>
            <person name="Lu H."/>
            <person name="Wang Q."/>
            <person name="Cui N."/>
            <person name="Li J."/>
            <person name="Chen X."/>
            <person name="Luo L."/>
            <person name="Yu J."/>
            <person name="Kang L."/>
            <person name="Cui F."/>
        </authorList>
    </citation>
    <scope>NUCLEOTIDE SEQUENCE [LARGE SCALE GENOMIC DNA]</scope>
    <source>
        <strain evidence="1">Lst14</strain>
    </source>
</reference>